<keyword evidence="4" id="KW-1185">Reference proteome</keyword>
<feature type="region of interest" description="Disordered" evidence="1">
    <location>
        <begin position="1"/>
        <end position="25"/>
    </location>
</feature>
<feature type="compositionally biased region" description="Low complexity" evidence="1">
    <location>
        <begin position="1"/>
        <end position="10"/>
    </location>
</feature>
<dbReference type="Proteomes" id="UP001497457">
    <property type="component" value="Chromosome 2b"/>
</dbReference>
<keyword evidence="2" id="KW-1133">Transmembrane helix</keyword>
<evidence type="ECO:0000256" key="2">
    <source>
        <dbReference type="SAM" id="Phobius"/>
    </source>
</evidence>
<feature type="compositionally biased region" description="Pro residues" evidence="1">
    <location>
        <begin position="11"/>
        <end position="21"/>
    </location>
</feature>
<feature type="transmembrane region" description="Helical" evidence="2">
    <location>
        <begin position="161"/>
        <end position="180"/>
    </location>
</feature>
<evidence type="ECO:0000313" key="3">
    <source>
        <dbReference type="EMBL" id="CAL4970544.1"/>
    </source>
</evidence>
<reference evidence="3" key="1">
    <citation type="submission" date="2024-10" db="EMBL/GenBank/DDBJ databases">
        <authorList>
            <person name="Ryan C."/>
        </authorList>
    </citation>
    <scope>NUCLEOTIDE SEQUENCE [LARGE SCALE GENOMIC DNA]</scope>
</reference>
<keyword evidence="2" id="KW-0812">Transmembrane</keyword>
<proteinExistence type="predicted"/>
<name>A0ABC9A205_9POAL</name>
<dbReference type="EMBL" id="OZ075112">
    <property type="protein sequence ID" value="CAL4970544.1"/>
    <property type="molecule type" value="Genomic_DNA"/>
</dbReference>
<gene>
    <name evidence="3" type="ORF">URODEC1_LOCUS50152</name>
</gene>
<evidence type="ECO:0008006" key="5">
    <source>
        <dbReference type="Google" id="ProtNLM"/>
    </source>
</evidence>
<feature type="transmembrane region" description="Helical" evidence="2">
    <location>
        <begin position="77"/>
        <end position="99"/>
    </location>
</feature>
<accession>A0ABC9A205</accession>
<evidence type="ECO:0000256" key="1">
    <source>
        <dbReference type="SAM" id="MobiDB-lite"/>
    </source>
</evidence>
<feature type="transmembrane region" description="Helical" evidence="2">
    <location>
        <begin position="120"/>
        <end position="141"/>
    </location>
</feature>
<organism evidence="3 4">
    <name type="scientific">Urochloa decumbens</name>
    <dbReference type="NCBI Taxonomy" id="240449"/>
    <lineage>
        <taxon>Eukaryota</taxon>
        <taxon>Viridiplantae</taxon>
        <taxon>Streptophyta</taxon>
        <taxon>Embryophyta</taxon>
        <taxon>Tracheophyta</taxon>
        <taxon>Spermatophyta</taxon>
        <taxon>Magnoliopsida</taxon>
        <taxon>Liliopsida</taxon>
        <taxon>Poales</taxon>
        <taxon>Poaceae</taxon>
        <taxon>PACMAD clade</taxon>
        <taxon>Panicoideae</taxon>
        <taxon>Panicodae</taxon>
        <taxon>Paniceae</taxon>
        <taxon>Melinidinae</taxon>
        <taxon>Urochloa</taxon>
    </lineage>
</organism>
<evidence type="ECO:0000313" key="4">
    <source>
        <dbReference type="Proteomes" id="UP001497457"/>
    </source>
</evidence>
<dbReference type="AlphaFoldDB" id="A0ABC9A205"/>
<protein>
    <recommendedName>
        <fullName evidence="5">MARVEL domain-containing protein</fullName>
    </recommendedName>
</protein>
<sequence length="201" mass="21764">MAFSSSAPMSVPSPSPPPRPALAPREPRSRRLALVAADMLMCFCLATSWTCFASHVTAVIAERTCREDKYCLVVEVALHVYGVAGLTSVLAVLAFALLLSNTGTWAEKKQELLPGFRRIVMVEVVFFIAFALLLDVGAVLMRFPPRNSSHARIIASDIFDGGVLGLEIVTWFIMFPSLALSARRMSREAAAQAEIGPPALT</sequence>
<keyword evidence="2" id="KW-0472">Membrane</keyword>